<comment type="caution">
    <text evidence="1">The sequence shown here is derived from an EMBL/GenBank/DDBJ whole genome shotgun (WGS) entry which is preliminary data.</text>
</comment>
<reference evidence="2" key="1">
    <citation type="journal article" date="2017" name="Nat. Microbiol.">
        <title>Global analysis of biosynthetic gene clusters reveals vast potential of secondary metabolite production in Penicillium species.</title>
        <authorList>
            <person name="Nielsen J.C."/>
            <person name="Grijseels S."/>
            <person name="Prigent S."/>
            <person name="Ji B."/>
            <person name="Dainat J."/>
            <person name="Nielsen K.F."/>
            <person name="Frisvad J.C."/>
            <person name="Workman M."/>
            <person name="Nielsen J."/>
        </authorList>
    </citation>
    <scope>NUCLEOTIDE SEQUENCE [LARGE SCALE GENOMIC DNA]</scope>
    <source>
        <strain evidence="2">IBT 11843</strain>
    </source>
</reference>
<organism evidence="1 2">
    <name type="scientific">Penicillium decumbens</name>
    <dbReference type="NCBI Taxonomy" id="69771"/>
    <lineage>
        <taxon>Eukaryota</taxon>
        <taxon>Fungi</taxon>
        <taxon>Dikarya</taxon>
        <taxon>Ascomycota</taxon>
        <taxon>Pezizomycotina</taxon>
        <taxon>Eurotiomycetes</taxon>
        <taxon>Eurotiomycetidae</taxon>
        <taxon>Eurotiales</taxon>
        <taxon>Aspergillaceae</taxon>
        <taxon>Penicillium</taxon>
    </lineage>
</organism>
<dbReference type="OrthoDB" id="294702at2759"/>
<dbReference type="InterPro" id="IPR029058">
    <property type="entry name" value="AB_hydrolase_fold"/>
</dbReference>
<dbReference type="Gene3D" id="3.40.50.1820">
    <property type="entry name" value="alpha/beta hydrolase"/>
    <property type="match status" value="1"/>
</dbReference>
<dbReference type="GO" id="GO:0072330">
    <property type="term" value="P:monocarboxylic acid biosynthetic process"/>
    <property type="evidence" value="ECO:0007669"/>
    <property type="project" value="UniProtKB-ARBA"/>
</dbReference>
<dbReference type="STRING" id="69771.A0A1V6P966"/>
<protein>
    <recommendedName>
        <fullName evidence="3">AB hydrolase-1 domain-containing protein</fullName>
    </recommendedName>
</protein>
<name>A0A1V6P966_PENDC</name>
<dbReference type="Proteomes" id="UP000191522">
    <property type="component" value="Unassembled WGS sequence"/>
</dbReference>
<dbReference type="GO" id="GO:0017000">
    <property type="term" value="P:antibiotic biosynthetic process"/>
    <property type="evidence" value="ECO:0007669"/>
    <property type="project" value="UniProtKB-ARBA"/>
</dbReference>
<evidence type="ECO:0000313" key="2">
    <source>
        <dbReference type="Proteomes" id="UP000191522"/>
    </source>
</evidence>
<dbReference type="AlphaFoldDB" id="A0A1V6P966"/>
<accession>A0A1V6P966</accession>
<evidence type="ECO:0008006" key="3">
    <source>
        <dbReference type="Google" id="ProtNLM"/>
    </source>
</evidence>
<keyword evidence="2" id="KW-1185">Reference proteome</keyword>
<evidence type="ECO:0000313" key="1">
    <source>
        <dbReference type="EMBL" id="OQD73272.1"/>
    </source>
</evidence>
<dbReference type="SUPFAM" id="SSF53474">
    <property type="entry name" value="alpha/beta-Hydrolases"/>
    <property type="match status" value="1"/>
</dbReference>
<gene>
    <name evidence="1" type="ORF">PENDEC_c016G06778</name>
</gene>
<sequence length="137" mass="14983">MLLYERTVYGQREACPTAEPDSVTIVDELSRLLAAAALSPPYLVVGHSWGEILAGELLAARGPAGLCGMVLVDAVQERMLFETSPDPCIAAVTAGLRAPLARSMFPTDTPVVRHLRRIGRWPRPQQQSPTFLLYEEP</sequence>
<proteinExistence type="predicted"/>
<dbReference type="EMBL" id="MDYL01000016">
    <property type="protein sequence ID" value="OQD73272.1"/>
    <property type="molecule type" value="Genomic_DNA"/>
</dbReference>